<accession>A0ABX2ZXW3</accession>
<organism evidence="2 3">
    <name type="scientific">Piscirickettsia litoralis</name>
    <dbReference type="NCBI Taxonomy" id="1891921"/>
    <lineage>
        <taxon>Bacteria</taxon>
        <taxon>Pseudomonadati</taxon>
        <taxon>Pseudomonadota</taxon>
        <taxon>Gammaproteobacteria</taxon>
        <taxon>Thiotrichales</taxon>
        <taxon>Piscirickettsiaceae</taxon>
        <taxon>Piscirickettsia</taxon>
    </lineage>
</organism>
<evidence type="ECO:0000259" key="1">
    <source>
        <dbReference type="Pfam" id="PF14301"/>
    </source>
</evidence>
<protein>
    <recommendedName>
        <fullName evidence="1">DUF4376 domain-containing protein</fullName>
    </recommendedName>
</protein>
<comment type="caution">
    <text evidence="2">The sequence shown here is derived from an EMBL/GenBank/DDBJ whole genome shotgun (WGS) entry which is preliminary data.</text>
</comment>
<keyword evidence="3" id="KW-1185">Reference proteome</keyword>
<evidence type="ECO:0000313" key="3">
    <source>
        <dbReference type="Proteomes" id="UP000094329"/>
    </source>
</evidence>
<proteinExistence type="predicted"/>
<reference evidence="2 3" key="1">
    <citation type="submission" date="2016-08" db="EMBL/GenBank/DDBJ databases">
        <title>Draft genome sequence of Candidatus Piscirickettsia litoralis, from seawater.</title>
        <authorList>
            <person name="Wan X."/>
            <person name="Lee A.J."/>
            <person name="Hou S."/>
            <person name="Donachie S.P."/>
        </authorList>
    </citation>
    <scope>NUCLEOTIDE SEQUENCE [LARGE SCALE GENOMIC DNA]</scope>
    <source>
        <strain evidence="2 3">Y2</strain>
    </source>
</reference>
<dbReference type="Proteomes" id="UP000094329">
    <property type="component" value="Unassembled WGS sequence"/>
</dbReference>
<evidence type="ECO:0000313" key="2">
    <source>
        <dbReference type="EMBL" id="ODN41040.1"/>
    </source>
</evidence>
<feature type="domain" description="DUF4376" evidence="1">
    <location>
        <begin position="109"/>
        <end position="208"/>
    </location>
</feature>
<dbReference type="EMBL" id="MDTU01000008">
    <property type="protein sequence ID" value="ODN41040.1"/>
    <property type="molecule type" value="Genomic_DNA"/>
</dbReference>
<dbReference type="InterPro" id="IPR025484">
    <property type="entry name" value="DUF4376"/>
</dbReference>
<dbReference type="Pfam" id="PF14301">
    <property type="entry name" value="DUF4376"/>
    <property type="match status" value="1"/>
</dbReference>
<dbReference type="RefSeq" id="WP_069314552.1">
    <property type="nucleotide sequence ID" value="NZ_MDTU01000008.1"/>
</dbReference>
<sequence length="222" mass="24975">MKEYIASYEEVSGEITQFKVVKDLPVIADGDIPLIPDIDYEVDGEEQPVLPNFIIDTSAIPKPWIEISSEEHDSIVNNPGKYIVRDGKVDNKLTPEQEKTALLELNVKTLKARRDTEKTAPITYNNQVFNGDFVTRDNLFFSIFEYDALAGKNPDGTINWTLYDNTTTPLTKDDLSALLQLIVNRAELLYGLVQALEAQIVATQTEIDPDSIDWDVLKSLEP</sequence>
<name>A0ABX2ZXW3_9GAMM</name>
<gene>
    <name evidence="2" type="ORF">BGC07_18595</name>
</gene>